<dbReference type="AlphaFoldDB" id="A0A392SYZ0"/>
<evidence type="ECO:0000256" key="1">
    <source>
        <dbReference type="SAM" id="MobiDB-lite"/>
    </source>
</evidence>
<reference evidence="2 3" key="1">
    <citation type="journal article" date="2018" name="Front. Plant Sci.">
        <title>Red Clover (Trifolium pratense) and Zigzag Clover (T. medium) - A Picture of Genomic Similarities and Differences.</title>
        <authorList>
            <person name="Dluhosova J."/>
            <person name="Istvanek J."/>
            <person name="Nedelnik J."/>
            <person name="Repkova J."/>
        </authorList>
    </citation>
    <scope>NUCLEOTIDE SEQUENCE [LARGE SCALE GENOMIC DNA]</scope>
    <source>
        <strain evidence="3">cv. 10/8</strain>
        <tissue evidence="2">Leaf</tissue>
    </source>
</reference>
<keyword evidence="3" id="KW-1185">Reference proteome</keyword>
<protein>
    <submittedName>
        <fullName evidence="2">Uncharacterized protein</fullName>
    </submittedName>
</protein>
<evidence type="ECO:0000313" key="2">
    <source>
        <dbReference type="EMBL" id="MCI54063.1"/>
    </source>
</evidence>
<sequence length="25" mass="3198">MLKKNCKKKRLREMNIWQQKKLSHK</sequence>
<name>A0A392SYZ0_9FABA</name>
<feature type="region of interest" description="Disordered" evidence="1">
    <location>
        <begin position="1"/>
        <end position="25"/>
    </location>
</feature>
<feature type="non-terminal residue" evidence="2">
    <location>
        <position position="25"/>
    </location>
</feature>
<accession>A0A392SYZ0</accession>
<dbReference type="Proteomes" id="UP000265520">
    <property type="component" value="Unassembled WGS sequence"/>
</dbReference>
<feature type="compositionally biased region" description="Basic residues" evidence="1">
    <location>
        <begin position="1"/>
        <end position="11"/>
    </location>
</feature>
<evidence type="ECO:0000313" key="3">
    <source>
        <dbReference type="Proteomes" id="UP000265520"/>
    </source>
</evidence>
<proteinExistence type="predicted"/>
<comment type="caution">
    <text evidence="2">The sequence shown here is derived from an EMBL/GenBank/DDBJ whole genome shotgun (WGS) entry which is preliminary data.</text>
</comment>
<feature type="compositionally biased region" description="Polar residues" evidence="1">
    <location>
        <begin position="16"/>
        <end position="25"/>
    </location>
</feature>
<dbReference type="EMBL" id="LXQA010473632">
    <property type="protein sequence ID" value="MCI54063.1"/>
    <property type="molecule type" value="Genomic_DNA"/>
</dbReference>
<organism evidence="2 3">
    <name type="scientific">Trifolium medium</name>
    <dbReference type="NCBI Taxonomy" id="97028"/>
    <lineage>
        <taxon>Eukaryota</taxon>
        <taxon>Viridiplantae</taxon>
        <taxon>Streptophyta</taxon>
        <taxon>Embryophyta</taxon>
        <taxon>Tracheophyta</taxon>
        <taxon>Spermatophyta</taxon>
        <taxon>Magnoliopsida</taxon>
        <taxon>eudicotyledons</taxon>
        <taxon>Gunneridae</taxon>
        <taxon>Pentapetalae</taxon>
        <taxon>rosids</taxon>
        <taxon>fabids</taxon>
        <taxon>Fabales</taxon>
        <taxon>Fabaceae</taxon>
        <taxon>Papilionoideae</taxon>
        <taxon>50 kb inversion clade</taxon>
        <taxon>NPAAA clade</taxon>
        <taxon>Hologalegina</taxon>
        <taxon>IRL clade</taxon>
        <taxon>Trifolieae</taxon>
        <taxon>Trifolium</taxon>
    </lineage>
</organism>